<dbReference type="Proteomes" id="UP001500984">
    <property type="component" value="Unassembled WGS sequence"/>
</dbReference>
<dbReference type="RefSeq" id="WP_344336291.1">
    <property type="nucleotide sequence ID" value="NZ_BAAAPZ010000004.1"/>
</dbReference>
<dbReference type="CDD" id="cd16282">
    <property type="entry name" value="metallo-hydrolase-like_MBL-fold"/>
    <property type="match status" value="1"/>
</dbReference>
<sequence length="319" mass="34628">MTETYERGLTRVADGCYAWMLPDGGWGWSNSGLIVDGEQSLIVDTLFDLKLTAEMLDAYAELLGTRDVTYLFNTHANGDHYYGNQLLPTTTEIIASSVAAAEMTQEDVDRIVGYKDLEGPVGDYIRKVFGPFDFSGIVATPPTRTFDQSLTLTVGATDVDLVFVGPAHTPGDAIAHVKDKGVVYAGDALFIGGTPIIWAGPVENWIRACDYLIGLDAEHYVPGHGPVTDAEGVAGVKRYLEFIKHEAEDRYRRGMTAAEAIDDIELGEFAQLGDSERLGQNVINIYTHLDPDHVAPSQPAPFEAMARLEGLPVTTGGEK</sequence>
<organism evidence="2 3">
    <name type="scientific">Brevibacterium salitolerans</name>
    <dbReference type="NCBI Taxonomy" id="1403566"/>
    <lineage>
        <taxon>Bacteria</taxon>
        <taxon>Bacillati</taxon>
        <taxon>Actinomycetota</taxon>
        <taxon>Actinomycetes</taxon>
        <taxon>Micrococcales</taxon>
        <taxon>Brevibacteriaceae</taxon>
        <taxon>Brevibacterium</taxon>
    </lineage>
</organism>
<accession>A0ABN2WJE6</accession>
<dbReference type="SUPFAM" id="SSF56281">
    <property type="entry name" value="Metallo-hydrolase/oxidoreductase"/>
    <property type="match status" value="1"/>
</dbReference>
<reference evidence="2 3" key="1">
    <citation type="journal article" date="2019" name="Int. J. Syst. Evol. Microbiol.">
        <title>The Global Catalogue of Microorganisms (GCM) 10K type strain sequencing project: providing services to taxonomists for standard genome sequencing and annotation.</title>
        <authorList>
            <consortium name="The Broad Institute Genomics Platform"/>
            <consortium name="The Broad Institute Genome Sequencing Center for Infectious Disease"/>
            <person name="Wu L."/>
            <person name="Ma J."/>
        </authorList>
    </citation>
    <scope>NUCLEOTIDE SEQUENCE [LARGE SCALE GENOMIC DNA]</scope>
    <source>
        <strain evidence="2 3">JCM 15900</strain>
    </source>
</reference>
<dbReference type="EMBL" id="BAAAPZ010000004">
    <property type="protein sequence ID" value="GAA2093832.1"/>
    <property type="molecule type" value="Genomic_DNA"/>
</dbReference>
<keyword evidence="3" id="KW-1185">Reference proteome</keyword>
<dbReference type="InterPro" id="IPR001279">
    <property type="entry name" value="Metallo-B-lactamas"/>
</dbReference>
<feature type="domain" description="Metallo-beta-lactamase" evidence="1">
    <location>
        <begin position="28"/>
        <end position="224"/>
    </location>
</feature>
<dbReference type="SMART" id="SM00849">
    <property type="entry name" value="Lactamase_B"/>
    <property type="match status" value="1"/>
</dbReference>
<evidence type="ECO:0000259" key="1">
    <source>
        <dbReference type="SMART" id="SM00849"/>
    </source>
</evidence>
<evidence type="ECO:0000313" key="2">
    <source>
        <dbReference type="EMBL" id="GAA2093832.1"/>
    </source>
</evidence>
<dbReference type="Pfam" id="PF00753">
    <property type="entry name" value="Lactamase_B"/>
    <property type="match status" value="1"/>
</dbReference>
<dbReference type="Gene3D" id="3.60.15.10">
    <property type="entry name" value="Ribonuclease Z/Hydroxyacylglutathione hydrolase-like"/>
    <property type="match status" value="1"/>
</dbReference>
<gene>
    <name evidence="2" type="ORF">GCM10009823_12430</name>
</gene>
<evidence type="ECO:0000313" key="3">
    <source>
        <dbReference type="Proteomes" id="UP001500984"/>
    </source>
</evidence>
<dbReference type="InterPro" id="IPR036866">
    <property type="entry name" value="RibonucZ/Hydroxyglut_hydro"/>
</dbReference>
<comment type="caution">
    <text evidence="2">The sequence shown here is derived from an EMBL/GenBank/DDBJ whole genome shotgun (WGS) entry which is preliminary data.</text>
</comment>
<protein>
    <recommendedName>
        <fullName evidence="1">Metallo-beta-lactamase domain-containing protein</fullName>
    </recommendedName>
</protein>
<name>A0ABN2WJE6_9MICO</name>
<dbReference type="PANTHER" id="PTHR42951">
    <property type="entry name" value="METALLO-BETA-LACTAMASE DOMAIN-CONTAINING"/>
    <property type="match status" value="1"/>
</dbReference>
<dbReference type="InterPro" id="IPR050855">
    <property type="entry name" value="NDM-1-like"/>
</dbReference>
<proteinExistence type="predicted"/>